<dbReference type="RefSeq" id="WP_302243213.1">
    <property type="nucleotide sequence ID" value="NZ_JAULJQ010000001.1"/>
</dbReference>
<dbReference type="InterPro" id="IPR014729">
    <property type="entry name" value="Rossmann-like_a/b/a_fold"/>
</dbReference>
<dbReference type="InterPro" id="IPR020022">
    <property type="entry name" value="N-acetyl_sugar_amidoTrfase"/>
</dbReference>
<dbReference type="NCBIfam" id="TIGR03573">
    <property type="entry name" value="WbuX"/>
    <property type="match status" value="1"/>
</dbReference>
<dbReference type="EMBL" id="JAULJQ010000001">
    <property type="protein sequence ID" value="MDO2408504.1"/>
    <property type="molecule type" value="Genomic_DNA"/>
</dbReference>
<keyword evidence="2" id="KW-1185">Reference proteome</keyword>
<comment type="caution">
    <text evidence="1">The sequence shown here is derived from an EMBL/GenBank/DDBJ whole genome shotgun (WGS) entry which is preliminary data.</text>
</comment>
<sequence>MKYCKKCTMPDTRPGISFDENGVCSACNNEKRKDSIDWSSRYKELEKLCDKYRGMNGDEPDCAIAVSGGKDSHFQVHVMKEKMGMNPILFSVEDNFTMTEAGKANLKNISEEFGCSIISLKPDIRTQKLLMRKTFEEYGKPTWFIDRLIYTYPLKMALRFNTPLLVYGENVSWEYGGNDAKNETYSAKEILANGVASDIPEQKLLESGLSAKDLALTIAPSKSEIEKLEPIYLSYFLRWNSYSNYIFASSRGFRDLRGEWDRTMTAECFDQVDSIAYLVHAWMKYPKFGHACASDYAARFVRYGLLSRDEAIEIIRQKDHALDPKAVEDFCAFTGYSKSEFWSIVDRFYNKDLFIKDSFGRWVLKEPIWKQK</sequence>
<dbReference type="Gene3D" id="3.40.50.620">
    <property type="entry name" value="HUPs"/>
    <property type="match status" value="1"/>
</dbReference>
<name>A0ABT8T5V7_9BACT</name>
<dbReference type="Proteomes" id="UP001171111">
    <property type="component" value="Unassembled WGS sequence"/>
</dbReference>
<proteinExistence type="predicted"/>
<evidence type="ECO:0000313" key="2">
    <source>
        <dbReference type="Proteomes" id="UP001171111"/>
    </source>
</evidence>
<accession>A0ABT8T5V7</accession>
<evidence type="ECO:0000313" key="1">
    <source>
        <dbReference type="EMBL" id="MDO2408504.1"/>
    </source>
</evidence>
<reference evidence="1 2" key="1">
    <citation type="submission" date="2023-06" db="EMBL/GenBank/DDBJ databases">
        <title>Campylobacter magnum sp. nov., isolated from cecal contents of domestic pigs (Sus scrofa domesticus).</title>
        <authorList>
            <person name="Papic B."/>
            <person name="Gruntar I."/>
        </authorList>
    </citation>
    <scope>NUCLEOTIDE SEQUENCE [LARGE SCALE GENOMIC DNA]</scope>
    <source>
        <strain evidence="2">34484-21</strain>
    </source>
</reference>
<dbReference type="SUPFAM" id="SSF52402">
    <property type="entry name" value="Adenine nucleotide alpha hydrolases-like"/>
    <property type="match status" value="1"/>
</dbReference>
<organism evidence="1 2">
    <name type="scientific">Campylobacter magnus</name>
    <dbReference type="NCBI Taxonomy" id="3026462"/>
    <lineage>
        <taxon>Bacteria</taxon>
        <taxon>Pseudomonadati</taxon>
        <taxon>Campylobacterota</taxon>
        <taxon>Epsilonproteobacteria</taxon>
        <taxon>Campylobacterales</taxon>
        <taxon>Campylobacteraceae</taxon>
        <taxon>Campylobacter</taxon>
    </lineage>
</organism>
<gene>
    <name evidence="1" type="ORF">Q2362_00135</name>
</gene>
<protein>
    <submittedName>
        <fullName evidence="1">N-acetyl sugar amidotransferase</fullName>
    </submittedName>
</protein>